<name>A0ABN1AMV5_9ACTN</name>
<sequence>MPGVENRMGLLHQAVVAGTSPPPAGSGSPVPPRPACSACTAGRAPSRRARTRTWSIYDPAAEQVMSAATHHMNVDYSAYGGSASPDGVKPSCPAMKPLSAVIGRQVFTGRAGRGAATPRFTCQYLG</sequence>
<dbReference type="EMBL" id="BAAABY010000034">
    <property type="protein sequence ID" value="GAA0480303.1"/>
    <property type="molecule type" value="Genomic_DNA"/>
</dbReference>
<keyword evidence="3" id="KW-1185">Reference proteome</keyword>
<feature type="compositionally biased region" description="Pro residues" evidence="1">
    <location>
        <begin position="20"/>
        <end position="34"/>
    </location>
</feature>
<accession>A0ABN1AMV5</accession>
<reference evidence="2 3" key="1">
    <citation type="journal article" date="2019" name="Int. J. Syst. Evol. Microbiol.">
        <title>The Global Catalogue of Microorganisms (GCM) 10K type strain sequencing project: providing services to taxonomists for standard genome sequencing and annotation.</title>
        <authorList>
            <consortium name="The Broad Institute Genomics Platform"/>
            <consortium name="The Broad Institute Genome Sequencing Center for Infectious Disease"/>
            <person name="Wu L."/>
            <person name="Ma J."/>
        </authorList>
    </citation>
    <scope>NUCLEOTIDE SEQUENCE [LARGE SCALE GENOMIC DNA]</scope>
    <source>
        <strain evidence="2 3">JCM 4805</strain>
    </source>
</reference>
<evidence type="ECO:0000256" key="1">
    <source>
        <dbReference type="SAM" id="MobiDB-lite"/>
    </source>
</evidence>
<evidence type="ECO:0000313" key="2">
    <source>
        <dbReference type="EMBL" id="GAA0480303.1"/>
    </source>
</evidence>
<protein>
    <submittedName>
        <fullName evidence="2">Uncharacterized protein</fullName>
    </submittedName>
</protein>
<evidence type="ECO:0000313" key="3">
    <source>
        <dbReference type="Proteomes" id="UP001500909"/>
    </source>
</evidence>
<dbReference type="Proteomes" id="UP001500909">
    <property type="component" value="Unassembled WGS sequence"/>
</dbReference>
<organism evidence="2 3">
    <name type="scientific">Streptomyces olivaceiscleroticus</name>
    <dbReference type="NCBI Taxonomy" id="68245"/>
    <lineage>
        <taxon>Bacteria</taxon>
        <taxon>Bacillati</taxon>
        <taxon>Actinomycetota</taxon>
        <taxon>Actinomycetes</taxon>
        <taxon>Kitasatosporales</taxon>
        <taxon>Streptomycetaceae</taxon>
        <taxon>Streptomyces</taxon>
    </lineage>
</organism>
<comment type="caution">
    <text evidence="2">The sequence shown here is derived from an EMBL/GenBank/DDBJ whole genome shotgun (WGS) entry which is preliminary data.</text>
</comment>
<gene>
    <name evidence="2" type="ORF">GCM10010361_51370</name>
</gene>
<proteinExistence type="predicted"/>
<feature type="region of interest" description="Disordered" evidence="1">
    <location>
        <begin position="16"/>
        <end position="44"/>
    </location>
</feature>